<feature type="region of interest" description="Disordered" evidence="1">
    <location>
        <begin position="72"/>
        <end position="101"/>
    </location>
</feature>
<evidence type="ECO:0000256" key="1">
    <source>
        <dbReference type="SAM" id="MobiDB-lite"/>
    </source>
</evidence>
<dbReference type="Proteomes" id="UP000317650">
    <property type="component" value="Chromosome 11"/>
</dbReference>
<reference evidence="2 3" key="1">
    <citation type="journal article" date="2019" name="Nat. Plants">
        <title>Genome sequencing of Musa balbisiana reveals subgenome evolution and function divergence in polyploid bananas.</title>
        <authorList>
            <person name="Yao X."/>
        </authorList>
    </citation>
    <scope>NUCLEOTIDE SEQUENCE [LARGE SCALE GENOMIC DNA]</scope>
    <source>
        <strain evidence="3">cv. DH-PKW</strain>
        <tissue evidence="2">Leaves</tissue>
    </source>
</reference>
<keyword evidence="3" id="KW-1185">Reference proteome</keyword>
<evidence type="ECO:0000313" key="3">
    <source>
        <dbReference type="Proteomes" id="UP000317650"/>
    </source>
</evidence>
<protein>
    <submittedName>
        <fullName evidence="2">Uncharacterized protein</fullName>
    </submittedName>
</protein>
<name>A0A4S8J152_MUSBA</name>
<comment type="caution">
    <text evidence="2">The sequence shown here is derived from an EMBL/GenBank/DDBJ whole genome shotgun (WGS) entry which is preliminary data.</text>
</comment>
<dbReference type="AlphaFoldDB" id="A0A4S8J152"/>
<accession>A0A4S8J152</accession>
<sequence length="101" mass="11466">MDLIWMKRFSRLFIYFQEEEFPRVCSEKRTSKAQRQLANPSTSPFVLFCPKPRSFGTSPTCATLVALRRSGGTQSMQRLPTDQTLPSENSVALSSDISYPL</sequence>
<proteinExistence type="predicted"/>
<evidence type="ECO:0000313" key="2">
    <source>
        <dbReference type="EMBL" id="THU55038.1"/>
    </source>
</evidence>
<dbReference type="EMBL" id="PYDT01000007">
    <property type="protein sequence ID" value="THU55038.1"/>
    <property type="molecule type" value="Genomic_DNA"/>
</dbReference>
<organism evidence="2 3">
    <name type="scientific">Musa balbisiana</name>
    <name type="common">Banana</name>
    <dbReference type="NCBI Taxonomy" id="52838"/>
    <lineage>
        <taxon>Eukaryota</taxon>
        <taxon>Viridiplantae</taxon>
        <taxon>Streptophyta</taxon>
        <taxon>Embryophyta</taxon>
        <taxon>Tracheophyta</taxon>
        <taxon>Spermatophyta</taxon>
        <taxon>Magnoliopsida</taxon>
        <taxon>Liliopsida</taxon>
        <taxon>Zingiberales</taxon>
        <taxon>Musaceae</taxon>
        <taxon>Musa</taxon>
    </lineage>
</organism>
<gene>
    <name evidence="2" type="ORF">C4D60_Mb11t02350</name>
</gene>